<keyword evidence="4" id="KW-0963">Cytoplasm</keyword>
<evidence type="ECO:0000256" key="9">
    <source>
        <dbReference type="ARBA" id="ARBA00023212"/>
    </source>
</evidence>
<evidence type="ECO:0000256" key="4">
    <source>
        <dbReference type="ARBA" id="ARBA00022490"/>
    </source>
</evidence>
<proteinExistence type="inferred from homology"/>
<dbReference type="InterPro" id="IPR015943">
    <property type="entry name" value="WD40/YVTN_repeat-like_dom_sf"/>
</dbReference>
<protein>
    <recommendedName>
        <fullName evidence="11">POC1 centriolar protein homolog B</fullName>
    </recommendedName>
</protein>
<evidence type="ECO:0000256" key="13">
    <source>
        <dbReference type="SAM" id="MobiDB-lite"/>
    </source>
</evidence>
<dbReference type="PANTHER" id="PTHR44019:SF1">
    <property type="entry name" value="POC1 CENTRIOLAR PROTEIN HOMOLOG B"/>
    <property type="match status" value="1"/>
</dbReference>
<feature type="repeat" description="WD" evidence="12">
    <location>
        <begin position="406"/>
        <end position="447"/>
    </location>
</feature>
<dbReference type="PROSITE" id="PS00678">
    <property type="entry name" value="WD_REPEATS_1"/>
    <property type="match status" value="2"/>
</dbReference>
<feature type="repeat" description="WD" evidence="12">
    <location>
        <begin position="322"/>
        <end position="353"/>
    </location>
</feature>
<dbReference type="GO" id="GO:0060271">
    <property type="term" value="P:cilium assembly"/>
    <property type="evidence" value="ECO:0007669"/>
    <property type="project" value="UniProtKB-ARBA"/>
</dbReference>
<evidence type="ECO:0000256" key="5">
    <source>
        <dbReference type="ARBA" id="ARBA00022574"/>
    </source>
</evidence>
<dbReference type="FunFam" id="2.130.10.10:FF:000528">
    <property type="entry name" value="POC1 centriolar protein homolog B"/>
    <property type="match status" value="1"/>
</dbReference>
<keyword evidence="6" id="KW-0677">Repeat</keyword>
<organism evidence="14 15">
    <name type="scientific">Canis lupus familiaris</name>
    <name type="common">Dog</name>
    <name type="synonym">Canis familiaris</name>
    <dbReference type="NCBI Taxonomy" id="9615"/>
    <lineage>
        <taxon>Eukaryota</taxon>
        <taxon>Metazoa</taxon>
        <taxon>Chordata</taxon>
        <taxon>Craniata</taxon>
        <taxon>Vertebrata</taxon>
        <taxon>Euteleostomi</taxon>
        <taxon>Mammalia</taxon>
        <taxon>Eutheria</taxon>
        <taxon>Laurasiatheria</taxon>
        <taxon>Carnivora</taxon>
        <taxon>Caniformia</taxon>
        <taxon>Canidae</taxon>
        <taxon>Canis</taxon>
    </lineage>
</organism>
<feature type="repeat" description="WD" evidence="12">
    <location>
        <begin position="458"/>
        <end position="489"/>
    </location>
</feature>
<comment type="similarity">
    <text evidence="10">Belongs to the WD repeat POC1 family.</text>
</comment>
<feature type="region of interest" description="Disordered" evidence="13">
    <location>
        <begin position="1"/>
        <end position="144"/>
    </location>
</feature>
<evidence type="ECO:0000256" key="3">
    <source>
        <dbReference type="ARBA" id="ARBA00004647"/>
    </source>
</evidence>
<feature type="compositionally biased region" description="Pro residues" evidence="13">
    <location>
        <begin position="221"/>
        <end position="238"/>
    </location>
</feature>
<feature type="compositionally biased region" description="Basic and acidic residues" evidence="13">
    <location>
        <begin position="203"/>
        <end position="212"/>
    </location>
</feature>
<dbReference type="GO" id="GO:0007017">
    <property type="term" value="P:microtubule-based process"/>
    <property type="evidence" value="ECO:0007669"/>
    <property type="project" value="UniProtKB-ARBA"/>
</dbReference>
<keyword evidence="5 12" id="KW-0853">WD repeat</keyword>
<dbReference type="InterPro" id="IPR036322">
    <property type="entry name" value="WD40_repeat_dom_sf"/>
</dbReference>
<dbReference type="Gene3D" id="2.130.10.10">
    <property type="entry name" value="YVTN repeat-like/Quinoprotein amine dehydrogenase"/>
    <property type="match status" value="2"/>
</dbReference>
<feature type="compositionally biased region" description="Pro residues" evidence="13">
    <location>
        <begin position="29"/>
        <end position="41"/>
    </location>
</feature>
<accession>A0A8C0SSB7</accession>
<dbReference type="GO" id="GO:0000922">
    <property type="term" value="C:spindle pole"/>
    <property type="evidence" value="ECO:0007669"/>
    <property type="project" value="UniProtKB-SubCell"/>
</dbReference>
<dbReference type="InterPro" id="IPR019775">
    <property type="entry name" value="WD40_repeat_CS"/>
</dbReference>
<dbReference type="InterPro" id="IPR050505">
    <property type="entry name" value="WDR55/POC1"/>
</dbReference>
<dbReference type="InterPro" id="IPR001680">
    <property type="entry name" value="WD40_rpt"/>
</dbReference>
<dbReference type="GO" id="GO:0005814">
    <property type="term" value="C:centriole"/>
    <property type="evidence" value="ECO:0007669"/>
    <property type="project" value="UniProtKB-SubCell"/>
</dbReference>
<evidence type="ECO:0000256" key="11">
    <source>
        <dbReference type="ARBA" id="ARBA00039724"/>
    </source>
</evidence>
<name>A0A8C0SSB7_CANLF</name>
<dbReference type="CDD" id="cd00200">
    <property type="entry name" value="WD40"/>
    <property type="match status" value="1"/>
</dbReference>
<feature type="region of interest" description="Disordered" evidence="13">
    <location>
        <begin position="195"/>
        <end position="249"/>
    </location>
</feature>
<keyword evidence="8" id="KW-0175">Coiled coil</keyword>
<dbReference type="Ensembl" id="ENSCAFT00040029310.1">
    <property type="protein sequence ID" value="ENSCAFP00040025463.1"/>
    <property type="gene ID" value="ENSCAFG00040015893.1"/>
</dbReference>
<feature type="region of interest" description="Disordered" evidence="13">
    <location>
        <begin position="268"/>
        <end position="293"/>
    </location>
</feature>
<dbReference type="FunFam" id="2.130.10.10:FF:000279">
    <property type="entry name" value="POC1 centriolar protein homolog B"/>
    <property type="match status" value="1"/>
</dbReference>
<dbReference type="PROSITE" id="PS50294">
    <property type="entry name" value="WD_REPEATS_REGION"/>
    <property type="match status" value="6"/>
</dbReference>
<evidence type="ECO:0000256" key="8">
    <source>
        <dbReference type="ARBA" id="ARBA00023054"/>
    </source>
</evidence>
<dbReference type="Pfam" id="PF00400">
    <property type="entry name" value="WD40"/>
    <property type="match status" value="7"/>
</dbReference>
<evidence type="ECO:0000313" key="15">
    <source>
        <dbReference type="Proteomes" id="UP000694542"/>
    </source>
</evidence>
<evidence type="ECO:0000256" key="1">
    <source>
        <dbReference type="ARBA" id="ARBA00004114"/>
    </source>
</evidence>
<dbReference type="AlphaFoldDB" id="A0A8C0SSB7"/>
<feature type="compositionally biased region" description="Pro residues" evidence="13">
    <location>
        <begin position="268"/>
        <end position="285"/>
    </location>
</feature>
<dbReference type="Proteomes" id="UP000694542">
    <property type="component" value="Chromosome 15"/>
</dbReference>
<keyword evidence="9" id="KW-0206">Cytoskeleton</keyword>
<keyword evidence="7" id="KW-0970">Cilium biogenesis/degradation</keyword>
<feature type="repeat" description="WD" evidence="12">
    <location>
        <begin position="364"/>
        <end position="405"/>
    </location>
</feature>
<comment type="subcellular location">
    <subcellularLocation>
        <location evidence="2">Cytoplasm</location>
        <location evidence="2">Cytoskeleton</location>
        <location evidence="2">Cilium basal body</location>
    </subcellularLocation>
    <subcellularLocation>
        <location evidence="1">Cytoplasm</location>
        <location evidence="1">Cytoskeleton</location>
        <location evidence="1">Microtubule organizing center</location>
        <location evidence="1">Centrosome</location>
        <location evidence="1">Centriole</location>
    </subcellularLocation>
    <subcellularLocation>
        <location evidence="3">Cytoplasm</location>
        <location evidence="3">Cytoskeleton</location>
        <location evidence="3">Spindle pole</location>
    </subcellularLocation>
</comment>
<feature type="repeat" description="WD" evidence="12">
    <location>
        <begin position="490"/>
        <end position="531"/>
    </location>
</feature>
<reference evidence="14" key="1">
    <citation type="submission" date="2018-10" db="EMBL/GenBank/DDBJ databases">
        <title>De novo assembly of a Great Dane genome.</title>
        <authorList>
            <person name="Kidd J.M."/>
            <person name="Pendleton A.L."/>
            <person name="Shen F."/>
            <person name="Emery S."/>
        </authorList>
    </citation>
    <scope>NUCLEOTIDE SEQUENCE [LARGE SCALE GENOMIC DNA]</scope>
    <source>
        <strain evidence="14">Great Dane</strain>
    </source>
</reference>
<reference evidence="14" key="2">
    <citation type="submission" date="2025-08" db="UniProtKB">
        <authorList>
            <consortium name="Ensembl"/>
        </authorList>
    </citation>
    <scope>IDENTIFICATION</scope>
</reference>
<evidence type="ECO:0000256" key="7">
    <source>
        <dbReference type="ARBA" id="ARBA00022794"/>
    </source>
</evidence>
<feature type="compositionally biased region" description="Gly residues" evidence="13">
    <location>
        <begin position="106"/>
        <end position="130"/>
    </location>
</feature>
<sequence length="744" mass="81644">MAAAPVRRGWGRLGGAASPAPGGRRRPCPRLPPPRPGPRAPSPGLVPGAPPAPPGPRPPPAAPRGPQNSPRLPVERLRQNRPAGFRRERGRAARCASRARERAFGGPRGGGEGRPGGSGVPGSRGPGGGAPVPRARPQTRPLPFQEDPVLERYFKGHKAAITSVDFSPSGKQLGEFCSGPLCCCWCRRAGRCSTSRSTLRRGAPRDPAEVLRGRRGGPRAPWVPAPLPSPPLRSPTPSPALRSSPLLCSPPDPLPSAPLPYPVVPSAPLPRPVPSRPVPSRPLPSPRNSEDFRGLTTRRTTASWDTFLMLWNCKPQARAFRYVGHKDVVTSVQFSPLGNLLASASRDRTVRLWIPDKRGKSSEFKAHTAPVRSVDFSADGQFLATASEDKSIKVWNMYRQRFLYSLYRHTHWVRCAKFSPDGRLIVSCSEDKTIKIWDTTNKQCVNNFSDSVGFANFVDFNPNGTCIASAGSDHTVKIWDIRVNKLLQHYQVHSGGVNCVSFHPSGNYIITASSDGTLKILDLLEGRLIYTLQGHTGPVFTVSFSKGGELFSSGGADTQVLLWRTNFDYLNCKDMIKRNLKRLHFDSSPHLVDIYPRTPHPHEGKIETVEINPKLEVIDLQTASPPVVDILSFDSTTTTDTTVRTLPDKGEEINRYFLNPSLLSPDCSPAALKKKTEDMSDLPSESQRSIPLAVTDALEHIMEQLNVLTQTVSILEQRLTLTEDKLKDCLENQQRLFNVIQQKS</sequence>
<evidence type="ECO:0000256" key="6">
    <source>
        <dbReference type="ARBA" id="ARBA00022737"/>
    </source>
</evidence>
<dbReference type="PROSITE" id="PS50082">
    <property type="entry name" value="WD_REPEATS_2"/>
    <property type="match status" value="6"/>
</dbReference>
<dbReference type="SUPFAM" id="SSF50978">
    <property type="entry name" value="WD40 repeat-like"/>
    <property type="match status" value="1"/>
</dbReference>
<dbReference type="PANTHER" id="PTHR44019">
    <property type="entry name" value="WD REPEAT-CONTAINING PROTEIN 55"/>
    <property type="match status" value="1"/>
</dbReference>
<dbReference type="SMART" id="SM00320">
    <property type="entry name" value="WD40"/>
    <property type="match status" value="7"/>
</dbReference>
<feature type="compositionally biased region" description="Pro residues" evidence="13">
    <location>
        <begin position="48"/>
        <end position="63"/>
    </location>
</feature>
<evidence type="ECO:0000313" key="14">
    <source>
        <dbReference type="Ensembl" id="ENSCAFP00040025463.1"/>
    </source>
</evidence>
<evidence type="ECO:0000256" key="2">
    <source>
        <dbReference type="ARBA" id="ARBA00004120"/>
    </source>
</evidence>
<dbReference type="PRINTS" id="PR00320">
    <property type="entry name" value="GPROTEINBRPT"/>
</dbReference>
<evidence type="ECO:0000256" key="10">
    <source>
        <dbReference type="ARBA" id="ARBA00037984"/>
    </source>
</evidence>
<gene>
    <name evidence="14" type="primary">POC1B</name>
</gene>
<feature type="repeat" description="WD" evidence="12">
    <location>
        <begin position="532"/>
        <end position="563"/>
    </location>
</feature>
<evidence type="ECO:0000256" key="12">
    <source>
        <dbReference type="PROSITE-ProRule" id="PRU00221"/>
    </source>
</evidence>
<dbReference type="InterPro" id="IPR020472">
    <property type="entry name" value="WD40_PAC1"/>
</dbReference>